<dbReference type="EMBL" id="VSRR010019157">
    <property type="protein sequence ID" value="MPC61959.1"/>
    <property type="molecule type" value="Genomic_DNA"/>
</dbReference>
<proteinExistence type="predicted"/>
<keyword evidence="2" id="KW-1185">Reference proteome</keyword>
<sequence length="140" mass="14711">MVQCERCSINGKTFGKTSVCTLSLDSECACVFECSRCEGLMQSAVVGVVPSPVCCVASGPQGVFVATPAHSYSKPTALAHNTDLCSKRLSICLGNRCLETAGLTESLALPGTLQQLSPSTHRTGPRKYCSLHLPCLSGRS</sequence>
<dbReference type="Proteomes" id="UP000324222">
    <property type="component" value="Unassembled WGS sequence"/>
</dbReference>
<dbReference type="AlphaFoldDB" id="A0A5B7GWT0"/>
<evidence type="ECO:0000313" key="2">
    <source>
        <dbReference type="Proteomes" id="UP000324222"/>
    </source>
</evidence>
<evidence type="ECO:0000313" key="1">
    <source>
        <dbReference type="EMBL" id="MPC61959.1"/>
    </source>
</evidence>
<accession>A0A5B7GWT0</accession>
<protein>
    <submittedName>
        <fullName evidence="1">Uncharacterized protein</fullName>
    </submittedName>
</protein>
<organism evidence="1 2">
    <name type="scientific">Portunus trituberculatus</name>
    <name type="common">Swimming crab</name>
    <name type="synonym">Neptunus trituberculatus</name>
    <dbReference type="NCBI Taxonomy" id="210409"/>
    <lineage>
        <taxon>Eukaryota</taxon>
        <taxon>Metazoa</taxon>
        <taxon>Ecdysozoa</taxon>
        <taxon>Arthropoda</taxon>
        <taxon>Crustacea</taxon>
        <taxon>Multicrustacea</taxon>
        <taxon>Malacostraca</taxon>
        <taxon>Eumalacostraca</taxon>
        <taxon>Eucarida</taxon>
        <taxon>Decapoda</taxon>
        <taxon>Pleocyemata</taxon>
        <taxon>Brachyura</taxon>
        <taxon>Eubrachyura</taxon>
        <taxon>Portunoidea</taxon>
        <taxon>Portunidae</taxon>
        <taxon>Portuninae</taxon>
        <taxon>Portunus</taxon>
    </lineage>
</organism>
<gene>
    <name evidence="1" type="ORF">E2C01_056038</name>
</gene>
<name>A0A5B7GWT0_PORTR</name>
<reference evidence="1 2" key="1">
    <citation type="submission" date="2019-05" db="EMBL/GenBank/DDBJ databases">
        <title>Another draft genome of Portunus trituberculatus and its Hox gene families provides insights of decapod evolution.</title>
        <authorList>
            <person name="Jeong J.-H."/>
            <person name="Song I."/>
            <person name="Kim S."/>
            <person name="Choi T."/>
            <person name="Kim D."/>
            <person name="Ryu S."/>
            <person name="Kim W."/>
        </authorList>
    </citation>
    <scope>NUCLEOTIDE SEQUENCE [LARGE SCALE GENOMIC DNA]</scope>
    <source>
        <tissue evidence="1">Muscle</tissue>
    </source>
</reference>
<comment type="caution">
    <text evidence="1">The sequence shown here is derived from an EMBL/GenBank/DDBJ whole genome shotgun (WGS) entry which is preliminary data.</text>
</comment>